<dbReference type="Gene3D" id="3.40.50.10140">
    <property type="entry name" value="Toll/interleukin-1 receptor homology (TIR) domain"/>
    <property type="match status" value="1"/>
</dbReference>
<protein>
    <recommendedName>
        <fullName evidence="1">TIR domain-containing protein</fullName>
    </recommendedName>
</protein>
<reference evidence="2" key="1">
    <citation type="journal article" date="2019" name="bioRxiv">
        <title>The Genome of the Zebra Mussel, Dreissena polymorpha: A Resource for Invasive Species Research.</title>
        <authorList>
            <person name="McCartney M.A."/>
            <person name="Auch B."/>
            <person name="Kono T."/>
            <person name="Mallez S."/>
            <person name="Zhang Y."/>
            <person name="Obille A."/>
            <person name="Becker A."/>
            <person name="Abrahante J.E."/>
            <person name="Garbe J."/>
            <person name="Badalamenti J.P."/>
            <person name="Herman A."/>
            <person name="Mangelson H."/>
            <person name="Liachko I."/>
            <person name="Sullivan S."/>
            <person name="Sone E.D."/>
            <person name="Koren S."/>
            <person name="Silverstein K.A.T."/>
            <person name="Beckman K.B."/>
            <person name="Gohl D.M."/>
        </authorList>
    </citation>
    <scope>NUCLEOTIDE SEQUENCE</scope>
    <source>
        <strain evidence="2">Duluth1</strain>
        <tissue evidence="2">Whole animal</tissue>
    </source>
</reference>
<comment type="caution">
    <text evidence="2">The sequence shown here is derived from an EMBL/GenBank/DDBJ whole genome shotgun (WGS) entry which is preliminary data.</text>
</comment>
<evidence type="ECO:0000313" key="3">
    <source>
        <dbReference type="Proteomes" id="UP000828390"/>
    </source>
</evidence>
<sequence length="176" mass="20117">MRNGYTVIQNSNDWSYKYHVYLAYSYEVQKFIIETVLTKLSELEYKVFSQDDIIPGLNLCSVIGNAIHVSRCVLLVVSSECEDSIEWSIAVHMANEEAIQRRKPITLALLYDGHCVDGIPGAEQLIHQDYFIDFPRNGSEHEITAFWADFEKKLISIDNTALETSMTCLARSNERS</sequence>
<proteinExistence type="predicted"/>
<dbReference type="Proteomes" id="UP000828390">
    <property type="component" value="Unassembled WGS sequence"/>
</dbReference>
<feature type="domain" description="TIR" evidence="1">
    <location>
        <begin position="20"/>
        <end position="137"/>
    </location>
</feature>
<dbReference type="Pfam" id="PF13676">
    <property type="entry name" value="TIR_2"/>
    <property type="match status" value="1"/>
</dbReference>
<dbReference type="GO" id="GO:0007165">
    <property type="term" value="P:signal transduction"/>
    <property type="evidence" value="ECO:0007669"/>
    <property type="project" value="InterPro"/>
</dbReference>
<dbReference type="EMBL" id="JAIWYP010000010">
    <property type="protein sequence ID" value="KAH3746386.1"/>
    <property type="molecule type" value="Genomic_DNA"/>
</dbReference>
<keyword evidence="3" id="KW-1185">Reference proteome</keyword>
<organism evidence="2 3">
    <name type="scientific">Dreissena polymorpha</name>
    <name type="common">Zebra mussel</name>
    <name type="synonym">Mytilus polymorpha</name>
    <dbReference type="NCBI Taxonomy" id="45954"/>
    <lineage>
        <taxon>Eukaryota</taxon>
        <taxon>Metazoa</taxon>
        <taxon>Spiralia</taxon>
        <taxon>Lophotrochozoa</taxon>
        <taxon>Mollusca</taxon>
        <taxon>Bivalvia</taxon>
        <taxon>Autobranchia</taxon>
        <taxon>Heteroconchia</taxon>
        <taxon>Euheterodonta</taxon>
        <taxon>Imparidentia</taxon>
        <taxon>Neoheterodontei</taxon>
        <taxon>Myida</taxon>
        <taxon>Dreissenoidea</taxon>
        <taxon>Dreissenidae</taxon>
        <taxon>Dreissena</taxon>
    </lineage>
</organism>
<evidence type="ECO:0000313" key="2">
    <source>
        <dbReference type="EMBL" id="KAH3746386.1"/>
    </source>
</evidence>
<gene>
    <name evidence="2" type="ORF">DPMN_180793</name>
</gene>
<dbReference type="SUPFAM" id="SSF52200">
    <property type="entry name" value="Toll/Interleukin receptor TIR domain"/>
    <property type="match status" value="1"/>
</dbReference>
<reference evidence="2" key="2">
    <citation type="submission" date="2020-11" db="EMBL/GenBank/DDBJ databases">
        <authorList>
            <person name="McCartney M.A."/>
            <person name="Auch B."/>
            <person name="Kono T."/>
            <person name="Mallez S."/>
            <person name="Becker A."/>
            <person name="Gohl D.M."/>
            <person name="Silverstein K.A.T."/>
            <person name="Koren S."/>
            <person name="Bechman K.B."/>
            <person name="Herman A."/>
            <person name="Abrahante J.E."/>
            <person name="Garbe J."/>
        </authorList>
    </citation>
    <scope>NUCLEOTIDE SEQUENCE</scope>
    <source>
        <strain evidence="2">Duluth1</strain>
        <tissue evidence="2">Whole animal</tissue>
    </source>
</reference>
<dbReference type="InterPro" id="IPR000157">
    <property type="entry name" value="TIR_dom"/>
</dbReference>
<name>A0A9D4DCF4_DREPO</name>
<dbReference type="AlphaFoldDB" id="A0A9D4DCF4"/>
<evidence type="ECO:0000259" key="1">
    <source>
        <dbReference type="Pfam" id="PF13676"/>
    </source>
</evidence>
<dbReference type="InterPro" id="IPR035897">
    <property type="entry name" value="Toll_tir_struct_dom_sf"/>
</dbReference>
<accession>A0A9D4DCF4</accession>